<dbReference type="Proteomes" id="UP000523795">
    <property type="component" value="Unassembled WGS sequence"/>
</dbReference>
<feature type="non-terminal residue" evidence="1">
    <location>
        <position position="131"/>
    </location>
</feature>
<reference evidence="1 2" key="1">
    <citation type="submission" date="2020-04" db="EMBL/GenBank/DDBJ databases">
        <authorList>
            <person name="Liu S."/>
        </authorList>
    </citation>
    <scope>NUCLEOTIDE SEQUENCE [LARGE SCALE GENOMIC DNA]</scope>
    <source>
        <strain evidence="1 2">CGMCC 1.15091</strain>
    </source>
</reference>
<keyword evidence="2" id="KW-1185">Reference proteome</keyword>
<organism evidence="1 2">
    <name type="scientific">Arthrobacter deserti</name>
    <dbReference type="NCBI Taxonomy" id="1742687"/>
    <lineage>
        <taxon>Bacteria</taxon>
        <taxon>Bacillati</taxon>
        <taxon>Actinomycetota</taxon>
        <taxon>Actinomycetes</taxon>
        <taxon>Micrococcales</taxon>
        <taxon>Micrococcaceae</taxon>
        <taxon>Arthrobacter</taxon>
    </lineage>
</organism>
<gene>
    <name evidence="1" type="ORF">HER39_02530</name>
</gene>
<dbReference type="InterPro" id="IPR029063">
    <property type="entry name" value="SAM-dependent_MTases_sf"/>
</dbReference>
<name>A0ABX1JM62_9MICC</name>
<evidence type="ECO:0000313" key="2">
    <source>
        <dbReference type="Proteomes" id="UP000523795"/>
    </source>
</evidence>
<proteinExistence type="predicted"/>
<sequence length="131" mass="14562">MQCTYFEAARCRSCTQITRPYARQHAAKQQHCRALLARHTALQWLPPVESAEWGFRNKAKMVVGGTARNPTIGNLDSEGRGVDLSACGLCAPGLQDCFPVLAEFIRQAGLTPYDVPRRRGELKYLIVTESP</sequence>
<dbReference type="Gene3D" id="3.40.50.150">
    <property type="entry name" value="Vaccinia Virus protein VP39"/>
    <property type="match status" value="1"/>
</dbReference>
<dbReference type="EMBL" id="JAAZSR010000019">
    <property type="protein sequence ID" value="NKX49474.1"/>
    <property type="molecule type" value="Genomic_DNA"/>
</dbReference>
<evidence type="ECO:0000313" key="1">
    <source>
        <dbReference type="EMBL" id="NKX49474.1"/>
    </source>
</evidence>
<comment type="caution">
    <text evidence="1">The sequence shown here is derived from an EMBL/GenBank/DDBJ whole genome shotgun (WGS) entry which is preliminary data.</text>
</comment>
<dbReference type="Gene3D" id="2.40.50.1070">
    <property type="match status" value="1"/>
</dbReference>
<dbReference type="SUPFAM" id="SSF53335">
    <property type="entry name" value="S-adenosyl-L-methionine-dependent methyltransferases"/>
    <property type="match status" value="1"/>
</dbReference>
<accession>A0ABX1JM62</accession>
<protein>
    <submittedName>
        <fullName evidence="1">23S rRNA (Uracil(747)-C(5))-methyltransferase</fullName>
    </submittedName>
</protein>